<sequence length="90" mass="10569">MLSSESILKWTRLFSKKIRQADAMYLKLYTDEVEAFRARFETVPKRSEMKPCVKLIRRRDPSALLSRRRAGSSRGARQFGQRYVLLPCCL</sequence>
<accession>A0A915DI68</accession>
<organism evidence="1 2">
    <name type="scientific">Ditylenchus dipsaci</name>
    <dbReference type="NCBI Taxonomy" id="166011"/>
    <lineage>
        <taxon>Eukaryota</taxon>
        <taxon>Metazoa</taxon>
        <taxon>Ecdysozoa</taxon>
        <taxon>Nematoda</taxon>
        <taxon>Chromadorea</taxon>
        <taxon>Rhabditida</taxon>
        <taxon>Tylenchina</taxon>
        <taxon>Tylenchomorpha</taxon>
        <taxon>Sphaerularioidea</taxon>
        <taxon>Anguinidae</taxon>
        <taxon>Anguininae</taxon>
        <taxon>Ditylenchus</taxon>
    </lineage>
</organism>
<dbReference type="Proteomes" id="UP000887574">
    <property type="component" value="Unplaced"/>
</dbReference>
<name>A0A915DI68_9BILA</name>
<evidence type="ECO:0000313" key="1">
    <source>
        <dbReference type="Proteomes" id="UP000887574"/>
    </source>
</evidence>
<evidence type="ECO:0000313" key="2">
    <source>
        <dbReference type="WBParaSite" id="jg19721"/>
    </source>
</evidence>
<dbReference type="WBParaSite" id="jg19721">
    <property type="protein sequence ID" value="jg19721"/>
    <property type="gene ID" value="jg19721"/>
</dbReference>
<reference evidence="2" key="1">
    <citation type="submission" date="2022-11" db="UniProtKB">
        <authorList>
            <consortium name="WormBaseParasite"/>
        </authorList>
    </citation>
    <scope>IDENTIFICATION</scope>
</reference>
<dbReference type="AlphaFoldDB" id="A0A915DI68"/>
<proteinExistence type="predicted"/>
<protein>
    <submittedName>
        <fullName evidence="2">Uncharacterized protein</fullName>
    </submittedName>
</protein>
<keyword evidence="1" id="KW-1185">Reference proteome</keyword>